<dbReference type="SUPFAM" id="SSF51445">
    <property type="entry name" value="(Trans)glycosidases"/>
    <property type="match status" value="1"/>
</dbReference>
<evidence type="ECO:0000256" key="8">
    <source>
        <dbReference type="SAM" id="SignalP"/>
    </source>
</evidence>
<dbReference type="InterPro" id="IPR051563">
    <property type="entry name" value="Glycosyl_Hydrolase_51"/>
</dbReference>
<evidence type="ECO:0000256" key="4">
    <source>
        <dbReference type="ARBA" id="ARBA00012670"/>
    </source>
</evidence>
<feature type="chain" id="PRO_5017787527" description="non-reducing end alpha-L-arabinofuranosidase" evidence="8">
    <location>
        <begin position="19"/>
        <end position="643"/>
    </location>
</feature>
<dbReference type="InterPro" id="IPR017853">
    <property type="entry name" value="GH"/>
</dbReference>
<accession>A0A3D8SAD3</accession>
<dbReference type="PANTHER" id="PTHR31776:SF0">
    <property type="entry name" value="ALPHA-L-ARABINOFURANOSIDASE 1"/>
    <property type="match status" value="1"/>
</dbReference>
<evidence type="ECO:0000256" key="3">
    <source>
        <dbReference type="ARBA" id="ARBA00007186"/>
    </source>
</evidence>
<comment type="similarity">
    <text evidence="3">Belongs to the glycosyl hydrolase 51 family.</text>
</comment>
<dbReference type="GO" id="GO:0031222">
    <property type="term" value="P:arabinan catabolic process"/>
    <property type="evidence" value="ECO:0007669"/>
    <property type="project" value="UniProtKB-UniPathway"/>
</dbReference>
<evidence type="ECO:0000313" key="11">
    <source>
        <dbReference type="Proteomes" id="UP000256328"/>
    </source>
</evidence>
<evidence type="ECO:0000256" key="5">
    <source>
        <dbReference type="ARBA" id="ARBA00022729"/>
    </source>
</evidence>
<evidence type="ECO:0000259" key="9">
    <source>
        <dbReference type="SMART" id="SM00813"/>
    </source>
</evidence>
<evidence type="ECO:0000313" key="10">
    <source>
        <dbReference type="EMBL" id="RDW83243.1"/>
    </source>
</evidence>
<proteinExistence type="inferred from homology"/>
<dbReference type="GO" id="GO:0046373">
    <property type="term" value="P:L-arabinose metabolic process"/>
    <property type="evidence" value="ECO:0007669"/>
    <property type="project" value="InterPro"/>
</dbReference>
<evidence type="ECO:0000256" key="7">
    <source>
        <dbReference type="ARBA" id="ARBA00023180"/>
    </source>
</evidence>
<dbReference type="GO" id="GO:0046556">
    <property type="term" value="F:alpha-L-arabinofuranosidase activity"/>
    <property type="evidence" value="ECO:0007669"/>
    <property type="project" value="UniProtKB-EC"/>
</dbReference>
<comment type="catalytic activity">
    <reaction evidence="1">
        <text>Hydrolysis of terminal non-reducing alpha-L-arabinofuranoside residues in alpha-L-arabinosides.</text>
        <dbReference type="EC" id="3.2.1.55"/>
    </reaction>
</comment>
<evidence type="ECO:0000256" key="2">
    <source>
        <dbReference type="ARBA" id="ARBA00004834"/>
    </source>
</evidence>
<dbReference type="Pfam" id="PF06964">
    <property type="entry name" value="Alpha-L-AF_C"/>
    <property type="match status" value="1"/>
</dbReference>
<keyword evidence="7" id="KW-0325">Glycoprotein</keyword>
<dbReference type="PANTHER" id="PTHR31776">
    <property type="entry name" value="ALPHA-L-ARABINOFURANOSIDASE 1"/>
    <property type="match status" value="1"/>
</dbReference>
<name>A0A3D8SAD3_9HELO</name>
<sequence>MKLQQCLAASLCLTGTAAINLTVSSSGGNASSPLLYGLMFEDINNAGDGGVYAELIRNRAFQSSPAFPTTLIPWEGVDSTVISLNNASVPLSSALPVSLHVTGNSSTLGISNPGYWGIDVRPQTYTGSFYVLGDYHGLFTASLVSRISNKTLATTKIHSESVSGAWTQHNYTLTPTAAASNSNNSLVITFKSLGLGAAGSLDFNLISLFPPTYNDRPNGMRPDLMKAMKNLNPSFLRIPGGNNLEGLNPPYRWVWNQTIGPLKDRPGYQGTWNYEQTNGLGVAEFLNWCVDLGVEPVWAIWDGLWLSKQVVSKADLAPYVQDAMNQLEFIMGDTSTTYGALRASLGYPEPWTLKYIEVGNEDNVNSGQSTYQSYRLAMFYDAIKAVYPDMIIISSTANVVYNTSAEDYHQYTRPDQFATEFGFFDNYPVSHPTLVGEYATIQYNDGNLAHGANWTSPKAPLPFWIGSVAEAVFTLGIERNQDKIIGASYAPMMQNMNSYEWSPDLIQFAADTSLTTYSTSYHVIQLLSNTRTTTVLPVKSDTAFNSTDVGMAYWVTGSNAESYIAKFAIYNTTGGSDVPFSISFPTTSTIASLTYLTADDPYASNAFGGANVVQTTTVDLTAGGNGTFVFSLPQWSVAVLKTT</sequence>
<dbReference type="EC" id="3.2.1.55" evidence="4"/>
<dbReference type="InterPro" id="IPR055235">
    <property type="entry name" value="ASD1_cat"/>
</dbReference>
<reference evidence="10 11" key="1">
    <citation type="journal article" date="2018" name="IMA Fungus">
        <title>IMA Genome-F 9: Draft genome sequence of Annulohypoxylon stygium, Aspergillus mulundensis, Berkeleyomyces basicola (syn. Thielaviopsis basicola), Ceratocystis smalleyi, two Cercospora beticola strains, Coleophoma cylindrospora, Fusarium fracticaudum, Phialophora cf. hyalina, and Morchella septimelata.</title>
        <authorList>
            <person name="Wingfield B.D."/>
            <person name="Bills G.F."/>
            <person name="Dong Y."/>
            <person name="Huang W."/>
            <person name="Nel W.J."/>
            <person name="Swalarsk-Parry B.S."/>
            <person name="Vaghefi N."/>
            <person name="Wilken P.M."/>
            <person name="An Z."/>
            <person name="de Beer Z.W."/>
            <person name="De Vos L."/>
            <person name="Chen L."/>
            <person name="Duong T.A."/>
            <person name="Gao Y."/>
            <person name="Hammerbacher A."/>
            <person name="Kikkert J.R."/>
            <person name="Li Y."/>
            <person name="Li H."/>
            <person name="Li K."/>
            <person name="Li Q."/>
            <person name="Liu X."/>
            <person name="Ma X."/>
            <person name="Naidoo K."/>
            <person name="Pethybridge S.J."/>
            <person name="Sun J."/>
            <person name="Steenkamp E.T."/>
            <person name="van der Nest M.A."/>
            <person name="van Wyk S."/>
            <person name="Wingfield M.J."/>
            <person name="Xiong C."/>
            <person name="Yue Q."/>
            <person name="Zhang X."/>
        </authorList>
    </citation>
    <scope>NUCLEOTIDE SEQUENCE [LARGE SCALE GENOMIC DNA]</scope>
    <source>
        <strain evidence="10 11">BP5796</strain>
    </source>
</reference>
<dbReference type="OrthoDB" id="406864at2759"/>
<evidence type="ECO:0000256" key="6">
    <source>
        <dbReference type="ARBA" id="ARBA00022801"/>
    </source>
</evidence>
<dbReference type="InterPro" id="IPR010720">
    <property type="entry name" value="Alpha-L-AF_C"/>
</dbReference>
<protein>
    <recommendedName>
        <fullName evidence="4">non-reducing end alpha-L-arabinofuranosidase</fullName>
        <ecNumber evidence="4">3.2.1.55</ecNumber>
    </recommendedName>
</protein>
<evidence type="ECO:0000256" key="1">
    <source>
        <dbReference type="ARBA" id="ARBA00001462"/>
    </source>
</evidence>
<keyword evidence="11" id="KW-1185">Reference proteome</keyword>
<feature type="domain" description="Alpha-L-arabinofuranosidase C-terminal" evidence="9">
    <location>
        <begin position="436"/>
        <end position="636"/>
    </location>
</feature>
<comment type="pathway">
    <text evidence="2">Glycan metabolism; L-arabinan degradation.</text>
</comment>
<dbReference type="Proteomes" id="UP000256328">
    <property type="component" value="Unassembled WGS sequence"/>
</dbReference>
<keyword evidence="5 8" id="KW-0732">Signal</keyword>
<dbReference type="EMBL" id="PDLN01000006">
    <property type="protein sequence ID" value="RDW83243.1"/>
    <property type="molecule type" value="Genomic_DNA"/>
</dbReference>
<organism evidence="10 11">
    <name type="scientific">Coleophoma crateriformis</name>
    <dbReference type="NCBI Taxonomy" id="565419"/>
    <lineage>
        <taxon>Eukaryota</taxon>
        <taxon>Fungi</taxon>
        <taxon>Dikarya</taxon>
        <taxon>Ascomycota</taxon>
        <taxon>Pezizomycotina</taxon>
        <taxon>Leotiomycetes</taxon>
        <taxon>Helotiales</taxon>
        <taxon>Dermateaceae</taxon>
        <taxon>Coleophoma</taxon>
    </lineage>
</organism>
<dbReference type="Pfam" id="PF22848">
    <property type="entry name" value="ASD1_dom"/>
    <property type="match status" value="1"/>
</dbReference>
<dbReference type="Gene3D" id="2.60.40.1180">
    <property type="entry name" value="Golgi alpha-mannosidase II"/>
    <property type="match status" value="1"/>
</dbReference>
<dbReference type="Gene3D" id="3.20.20.80">
    <property type="entry name" value="Glycosidases"/>
    <property type="match status" value="1"/>
</dbReference>
<dbReference type="UniPathway" id="UPA00667"/>
<comment type="caution">
    <text evidence="10">The sequence shown here is derived from an EMBL/GenBank/DDBJ whole genome shotgun (WGS) entry which is preliminary data.</text>
</comment>
<feature type="signal peptide" evidence="8">
    <location>
        <begin position="1"/>
        <end position="18"/>
    </location>
</feature>
<dbReference type="InterPro" id="IPR013780">
    <property type="entry name" value="Glyco_hydro_b"/>
</dbReference>
<keyword evidence="6" id="KW-0378">Hydrolase</keyword>
<dbReference type="SMART" id="SM00813">
    <property type="entry name" value="Alpha-L-AF_C"/>
    <property type="match status" value="1"/>
</dbReference>
<gene>
    <name evidence="10" type="ORF">BP5796_04734</name>
</gene>
<dbReference type="AlphaFoldDB" id="A0A3D8SAD3"/>